<proteinExistence type="predicted"/>
<dbReference type="Proteomes" id="UP000324767">
    <property type="component" value="Unassembled WGS sequence"/>
</dbReference>
<dbReference type="GO" id="GO:0008081">
    <property type="term" value="F:phosphoric diester hydrolase activity"/>
    <property type="evidence" value="ECO:0007669"/>
    <property type="project" value="InterPro"/>
</dbReference>
<feature type="chain" id="PRO_5024342524" description="PLC-like phosphodiesterase, TIM beta/alpha-barrel domain" evidence="1">
    <location>
        <begin position="23"/>
        <end position="264"/>
    </location>
</feature>
<dbReference type="Gene3D" id="3.20.20.190">
    <property type="entry name" value="Phosphatidylinositol (PI) phosphodiesterase"/>
    <property type="match status" value="1"/>
</dbReference>
<name>A0A5M8PKU4_9LECA</name>
<dbReference type="InterPro" id="IPR017946">
    <property type="entry name" value="PLC-like_Pdiesterase_TIM-brl"/>
</dbReference>
<sequence>MLPSITTLPLLLLASILPPTHAQPACNGHPALCARQYSNITQIGTHDSAFIGALPQDNQDQPLTTQLNAGIRFLQAQTHVNPFGTLSLCHTSCYLLDAGSLTSYLSTVKTWLDANPSEPRPLHLTAWPTLQDLITANTRLVFFLDYGASPPTYPYILDEFAYFFETPYDTTDPAFAECTLDRPPDASPDGRMYIINHFLDVSFLGVEVPDNAADATTNAATGVGSVGAQADLCVGMYGRAPKGVLVDFWEKGSVLEAQDRLNGV</sequence>
<dbReference type="PANTHER" id="PTHR13593">
    <property type="match status" value="1"/>
</dbReference>
<dbReference type="Pfam" id="PF26146">
    <property type="entry name" value="PI-PLC_X"/>
    <property type="match status" value="2"/>
</dbReference>
<dbReference type="PANTHER" id="PTHR13593:SF146">
    <property type="entry name" value="PLC-LIKE PHOSPHODIESTERASE"/>
    <property type="match status" value="1"/>
</dbReference>
<dbReference type="SUPFAM" id="SSF51695">
    <property type="entry name" value="PLC-like phosphodiesterases"/>
    <property type="match status" value="1"/>
</dbReference>
<gene>
    <name evidence="2" type="ORF">FRX48_06661</name>
</gene>
<dbReference type="InterPro" id="IPR051057">
    <property type="entry name" value="PI-PLC_domain"/>
</dbReference>
<evidence type="ECO:0000313" key="3">
    <source>
        <dbReference type="Proteomes" id="UP000324767"/>
    </source>
</evidence>
<dbReference type="GO" id="GO:0006629">
    <property type="term" value="P:lipid metabolic process"/>
    <property type="evidence" value="ECO:0007669"/>
    <property type="project" value="InterPro"/>
</dbReference>
<protein>
    <recommendedName>
        <fullName evidence="4">PLC-like phosphodiesterase, TIM beta/alpha-barrel domain</fullName>
    </recommendedName>
</protein>
<accession>A0A5M8PKU4</accession>
<dbReference type="OrthoDB" id="7984201at2759"/>
<evidence type="ECO:0000256" key="1">
    <source>
        <dbReference type="SAM" id="SignalP"/>
    </source>
</evidence>
<dbReference type="EMBL" id="VXIT01000010">
    <property type="protein sequence ID" value="KAA6410047.1"/>
    <property type="molecule type" value="Genomic_DNA"/>
</dbReference>
<reference evidence="2 3" key="1">
    <citation type="submission" date="2019-09" db="EMBL/GenBank/DDBJ databases">
        <title>The hologenome of the rock-dwelling lichen Lasallia pustulata.</title>
        <authorList>
            <person name="Greshake Tzovaras B."/>
            <person name="Segers F."/>
            <person name="Bicker A."/>
            <person name="Dal Grande F."/>
            <person name="Otte J."/>
            <person name="Hankeln T."/>
            <person name="Schmitt I."/>
            <person name="Ebersberger I."/>
        </authorList>
    </citation>
    <scope>NUCLEOTIDE SEQUENCE [LARGE SCALE GENOMIC DNA]</scope>
    <source>
        <strain evidence="2">A1-1</strain>
    </source>
</reference>
<organism evidence="2 3">
    <name type="scientific">Lasallia pustulata</name>
    <dbReference type="NCBI Taxonomy" id="136370"/>
    <lineage>
        <taxon>Eukaryota</taxon>
        <taxon>Fungi</taxon>
        <taxon>Dikarya</taxon>
        <taxon>Ascomycota</taxon>
        <taxon>Pezizomycotina</taxon>
        <taxon>Lecanoromycetes</taxon>
        <taxon>OSLEUM clade</taxon>
        <taxon>Umbilicariomycetidae</taxon>
        <taxon>Umbilicariales</taxon>
        <taxon>Umbilicariaceae</taxon>
        <taxon>Lasallia</taxon>
    </lineage>
</organism>
<feature type="signal peptide" evidence="1">
    <location>
        <begin position="1"/>
        <end position="22"/>
    </location>
</feature>
<dbReference type="AlphaFoldDB" id="A0A5M8PKU4"/>
<comment type="caution">
    <text evidence="2">The sequence shown here is derived from an EMBL/GenBank/DDBJ whole genome shotgun (WGS) entry which is preliminary data.</text>
</comment>
<evidence type="ECO:0008006" key="4">
    <source>
        <dbReference type="Google" id="ProtNLM"/>
    </source>
</evidence>
<evidence type="ECO:0000313" key="2">
    <source>
        <dbReference type="EMBL" id="KAA6410047.1"/>
    </source>
</evidence>
<keyword evidence="1" id="KW-0732">Signal</keyword>